<accession>A0A9P8VP31</accession>
<comment type="caution">
    <text evidence="8">The sequence shown here is derived from an EMBL/GenBank/DDBJ whole genome shotgun (WGS) entry which is preliminary data.</text>
</comment>
<evidence type="ECO:0000256" key="5">
    <source>
        <dbReference type="ARBA" id="ARBA00048056"/>
    </source>
</evidence>
<dbReference type="InterPro" id="IPR043129">
    <property type="entry name" value="ATPase_NBD"/>
</dbReference>
<comment type="catalytic activity">
    <reaction evidence="5">
        <text>ATP + H2O = ADP + phosphate + H(+)</text>
        <dbReference type="Rhea" id="RHEA:13065"/>
        <dbReference type="ChEBI" id="CHEBI:15377"/>
        <dbReference type="ChEBI" id="CHEBI:15378"/>
        <dbReference type="ChEBI" id="CHEBI:30616"/>
        <dbReference type="ChEBI" id="CHEBI:43474"/>
        <dbReference type="ChEBI" id="CHEBI:456216"/>
        <dbReference type="EC" id="3.6.4.10"/>
    </reaction>
</comment>
<evidence type="ECO:0000313" key="8">
    <source>
        <dbReference type="EMBL" id="KAH6867173.1"/>
    </source>
</evidence>
<dbReference type="Gene3D" id="2.60.34.10">
    <property type="entry name" value="Substrate Binding Domain Of DNAk, Chain A, domain 1"/>
    <property type="match status" value="1"/>
</dbReference>
<organism evidence="8 9">
    <name type="scientific">Thelonectria olida</name>
    <dbReference type="NCBI Taxonomy" id="1576542"/>
    <lineage>
        <taxon>Eukaryota</taxon>
        <taxon>Fungi</taxon>
        <taxon>Dikarya</taxon>
        <taxon>Ascomycota</taxon>
        <taxon>Pezizomycotina</taxon>
        <taxon>Sordariomycetes</taxon>
        <taxon>Hypocreomycetidae</taxon>
        <taxon>Hypocreales</taxon>
        <taxon>Nectriaceae</taxon>
        <taxon>Thelonectria</taxon>
    </lineage>
</organism>
<keyword evidence="2 6" id="KW-0547">Nucleotide-binding</keyword>
<dbReference type="GO" id="GO:0140662">
    <property type="term" value="F:ATP-dependent protein folding chaperone"/>
    <property type="evidence" value="ECO:0007669"/>
    <property type="project" value="InterPro"/>
</dbReference>
<name>A0A9P8VP31_9HYPO</name>
<keyword evidence="7" id="KW-0812">Transmembrane</keyword>
<dbReference type="OrthoDB" id="5089326at2759"/>
<keyword evidence="7" id="KW-1133">Transmembrane helix</keyword>
<keyword evidence="4" id="KW-0143">Chaperone</keyword>
<sequence length="544" mass="60008">MTKRASKVKSTAIWILCLMCLLACLTALYLPAGEKSEKKTAYIGMEFGAMHTRVATFRDGEIDILPPEKTSQFSPSYIAFTDKGILFGEAAKLQAGINPRNTVFGIRRLIGRSFSDTETEIEHLPFKVISKANRPVIEIDLARGKKHYTPEQLFGLILGKTKETTEAYLEAEVSMAVFTVPNSFDDKQRQATKSAAELAGLDVSRLINESTAAGIAHKLDLGDDETHYLVYGLDDDTPSISLVQVDTGVFEIIAYTNDTAITSDVRHVEAKTLTLLDGLRRIEDELSGMENLDAFNSLKAASTTDEIFQRSLPSLEKILKSSKLTKEDIHDLVLVGISSHIPSLQPLLEEYLGVKASQVVEPANAHVVGATIQARVLSSDDVLYSYPTLSICPLSLGIETTGGIMTKIIPRHSILPLRRRKIFTVAANTQTTVVIKVYQGERLLTRDNTLLGEFELNLSPRNRGVPAIEVAFDLDDNYTLRVTARDLKVEKQETIVTQINVGWGDAEMLDFLLLQAESLHEQDDVLRQLLQITNAIDGPESMSG</sequence>
<dbReference type="AlphaFoldDB" id="A0A9P8VP31"/>
<dbReference type="EMBL" id="JAGPYM010000120">
    <property type="protein sequence ID" value="KAH6867173.1"/>
    <property type="molecule type" value="Genomic_DNA"/>
</dbReference>
<dbReference type="PRINTS" id="PR00301">
    <property type="entry name" value="HEATSHOCK70"/>
</dbReference>
<dbReference type="Gene3D" id="3.30.420.40">
    <property type="match status" value="2"/>
</dbReference>
<evidence type="ECO:0000256" key="4">
    <source>
        <dbReference type="ARBA" id="ARBA00023186"/>
    </source>
</evidence>
<evidence type="ECO:0000256" key="3">
    <source>
        <dbReference type="ARBA" id="ARBA00022840"/>
    </source>
</evidence>
<reference evidence="8 9" key="1">
    <citation type="journal article" date="2021" name="Nat. Commun.">
        <title>Genetic determinants of endophytism in the Arabidopsis root mycobiome.</title>
        <authorList>
            <person name="Mesny F."/>
            <person name="Miyauchi S."/>
            <person name="Thiergart T."/>
            <person name="Pickel B."/>
            <person name="Atanasova L."/>
            <person name="Karlsson M."/>
            <person name="Huettel B."/>
            <person name="Barry K.W."/>
            <person name="Haridas S."/>
            <person name="Chen C."/>
            <person name="Bauer D."/>
            <person name="Andreopoulos W."/>
            <person name="Pangilinan J."/>
            <person name="LaButti K."/>
            <person name="Riley R."/>
            <person name="Lipzen A."/>
            <person name="Clum A."/>
            <person name="Drula E."/>
            <person name="Henrissat B."/>
            <person name="Kohler A."/>
            <person name="Grigoriev I.V."/>
            <person name="Martin F.M."/>
            <person name="Hacquard S."/>
        </authorList>
    </citation>
    <scope>NUCLEOTIDE SEQUENCE [LARGE SCALE GENOMIC DNA]</scope>
    <source>
        <strain evidence="8 9">MPI-CAGE-CH-0241</strain>
    </source>
</reference>
<dbReference type="FunFam" id="3.30.30.30:FF:000005">
    <property type="entry name" value="Heat shock protein ssb1"/>
    <property type="match status" value="1"/>
</dbReference>
<feature type="transmembrane region" description="Helical" evidence="7">
    <location>
        <begin position="12"/>
        <end position="30"/>
    </location>
</feature>
<dbReference type="SUPFAM" id="SSF100920">
    <property type="entry name" value="Heat shock protein 70kD (HSP70), peptide-binding domain"/>
    <property type="match status" value="1"/>
</dbReference>
<dbReference type="InterPro" id="IPR029047">
    <property type="entry name" value="HSP70_peptide-bd_sf"/>
</dbReference>
<dbReference type="Proteomes" id="UP000777438">
    <property type="component" value="Unassembled WGS sequence"/>
</dbReference>
<dbReference type="SUPFAM" id="SSF53067">
    <property type="entry name" value="Actin-like ATPase domain"/>
    <property type="match status" value="2"/>
</dbReference>
<gene>
    <name evidence="8" type="ORF">B0T10DRAFT_611918</name>
</gene>
<keyword evidence="3 6" id="KW-0067">ATP-binding</keyword>
<evidence type="ECO:0000256" key="2">
    <source>
        <dbReference type="ARBA" id="ARBA00022741"/>
    </source>
</evidence>
<evidence type="ECO:0000313" key="9">
    <source>
        <dbReference type="Proteomes" id="UP000777438"/>
    </source>
</evidence>
<protein>
    <recommendedName>
        <fullName evidence="1">non-chaperonin molecular chaperone ATPase</fullName>
        <ecNumber evidence="1">3.6.4.10</ecNumber>
    </recommendedName>
</protein>
<evidence type="ECO:0000256" key="1">
    <source>
        <dbReference type="ARBA" id="ARBA00012554"/>
    </source>
</evidence>
<dbReference type="PANTHER" id="PTHR19375">
    <property type="entry name" value="HEAT SHOCK PROTEIN 70KDA"/>
    <property type="match status" value="1"/>
</dbReference>
<dbReference type="EC" id="3.6.4.10" evidence="1"/>
<keyword evidence="9" id="KW-1185">Reference proteome</keyword>
<keyword evidence="8" id="KW-0346">Stress response</keyword>
<proteinExistence type="inferred from homology"/>
<evidence type="ECO:0000256" key="6">
    <source>
        <dbReference type="RuleBase" id="RU003322"/>
    </source>
</evidence>
<dbReference type="Gene3D" id="3.30.30.30">
    <property type="match status" value="1"/>
</dbReference>
<comment type="similarity">
    <text evidence="6">Belongs to the heat shock protein 70 family.</text>
</comment>
<dbReference type="GO" id="GO:0005524">
    <property type="term" value="F:ATP binding"/>
    <property type="evidence" value="ECO:0007669"/>
    <property type="project" value="UniProtKB-KW"/>
</dbReference>
<evidence type="ECO:0000256" key="7">
    <source>
        <dbReference type="SAM" id="Phobius"/>
    </source>
</evidence>
<keyword evidence="7" id="KW-0472">Membrane</keyword>
<dbReference type="InterPro" id="IPR013126">
    <property type="entry name" value="Hsp_70_fam"/>
</dbReference>
<dbReference type="Pfam" id="PF00012">
    <property type="entry name" value="HSP70"/>
    <property type="match status" value="2"/>
</dbReference>